<dbReference type="RefSeq" id="WP_261936090.1">
    <property type="nucleotide sequence ID" value="NZ_AP018817.1"/>
</dbReference>
<protein>
    <recommendedName>
        <fullName evidence="3">SMODS and SLOG-associating 2TM effector domain-containing protein</fullName>
    </recommendedName>
</protein>
<evidence type="ECO:0000313" key="2">
    <source>
        <dbReference type="Proteomes" id="UP001059971"/>
    </source>
</evidence>
<accession>A0ABM7FYH5</accession>
<evidence type="ECO:0008006" key="3">
    <source>
        <dbReference type="Google" id="ProtNLM"/>
    </source>
</evidence>
<name>A0ABM7FYH5_9SPHN</name>
<sequence>MLAAGTVGSDAAPAGLPLVKGQQYLQGQSVSDRRKVEQAERLEQYKLMVEMADRVSQRRQVANSFYLSINTILVGGSAYFGGGTPPLKTALLVSLAGVLVCRYWSRSILSYKTLNTAKFGVINDMERKLVEQPFTEEWARLDPDGDGKKHNSFYETEKFVPRVFVGIYVFQAVTAIPWQSLWQRLLAFAC</sequence>
<dbReference type="Proteomes" id="UP001059971">
    <property type="component" value="Chromosome 1"/>
</dbReference>
<dbReference type="Pfam" id="PF24838">
    <property type="entry name" value="8xMP"/>
    <property type="match status" value="1"/>
</dbReference>
<keyword evidence="2" id="KW-1185">Reference proteome</keyword>
<dbReference type="EMBL" id="AP018817">
    <property type="protein sequence ID" value="BBF68776.1"/>
    <property type="molecule type" value="Genomic_DNA"/>
</dbReference>
<evidence type="ECO:0000313" key="1">
    <source>
        <dbReference type="EMBL" id="BBF68776.1"/>
    </source>
</evidence>
<gene>
    <name evidence="1" type="ORF">SBA_ch1_09760</name>
</gene>
<proteinExistence type="predicted"/>
<organism evidence="1 2">
    <name type="scientific">Sphingomonas bisphenolicum</name>
    <dbReference type="NCBI Taxonomy" id="296544"/>
    <lineage>
        <taxon>Bacteria</taxon>
        <taxon>Pseudomonadati</taxon>
        <taxon>Pseudomonadota</taxon>
        <taxon>Alphaproteobacteria</taxon>
        <taxon>Sphingomonadales</taxon>
        <taxon>Sphingomonadaceae</taxon>
        <taxon>Sphingomonas</taxon>
    </lineage>
</organism>
<reference evidence="1" key="1">
    <citation type="submission" date="2018-07" db="EMBL/GenBank/DDBJ databases">
        <title>Complete genome sequence of Sphingomonas bisphenolicum strain AO1, a bisphenol A degradative bacterium isolated from Japanese farm field.</title>
        <authorList>
            <person name="Murakami M."/>
            <person name="Koh M."/>
            <person name="Koba S."/>
            <person name="Matsumura Y."/>
        </authorList>
    </citation>
    <scope>NUCLEOTIDE SEQUENCE</scope>
    <source>
        <strain evidence="1">AO1</strain>
    </source>
</reference>
<dbReference type="InterPro" id="IPR056918">
    <property type="entry name" value="8xMP"/>
</dbReference>